<organism evidence="1">
    <name type="scientific">Culicoides sonorensis</name>
    <name type="common">Biting midge</name>
    <dbReference type="NCBI Taxonomy" id="179676"/>
    <lineage>
        <taxon>Eukaryota</taxon>
        <taxon>Metazoa</taxon>
        <taxon>Ecdysozoa</taxon>
        <taxon>Arthropoda</taxon>
        <taxon>Hexapoda</taxon>
        <taxon>Insecta</taxon>
        <taxon>Pterygota</taxon>
        <taxon>Neoptera</taxon>
        <taxon>Endopterygota</taxon>
        <taxon>Diptera</taxon>
        <taxon>Nematocera</taxon>
        <taxon>Chironomoidea</taxon>
        <taxon>Ceratopogonidae</taxon>
        <taxon>Ceratopogoninae</taxon>
        <taxon>Culicoides</taxon>
        <taxon>Monoculicoides</taxon>
    </lineage>
</organism>
<gene>
    <name evidence="1" type="primary">CSON002827</name>
</gene>
<dbReference type="GO" id="GO:0071897">
    <property type="term" value="P:DNA biosynthetic process"/>
    <property type="evidence" value="ECO:0007669"/>
    <property type="project" value="UniProtKB-ARBA"/>
</dbReference>
<dbReference type="Gene3D" id="3.10.10.10">
    <property type="entry name" value="HIV Type 1 Reverse Transcriptase, subunit A, domain 1"/>
    <property type="match status" value="1"/>
</dbReference>
<dbReference type="CDD" id="cd01647">
    <property type="entry name" value="RT_LTR"/>
    <property type="match status" value="1"/>
</dbReference>
<reference evidence="2" key="2">
    <citation type="submission" date="2018-07" db="EMBL/GenBank/DDBJ databases">
        <authorList>
            <person name="Quirk P.G."/>
            <person name="Krulwich T.A."/>
        </authorList>
    </citation>
    <scope>NUCLEOTIDE SEQUENCE</scope>
</reference>
<accession>A0A336K6A1</accession>
<dbReference type="AlphaFoldDB" id="A0A336K6A1"/>
<sequence>MSSASGDSMKFKGCFRYCLQINGLKRSCNIIVNAEHMDCGLLGTHGLDVFFPTWRNIFKGNVTNEDKMIFSMHESSVSLLMYAIKKQFKNMIDERLDEPIKNYSVSLNLKDENIVPIFKKAAPVPYQMLEKVSQALDTMVTQGILSKIPNQNSDWSSPIVIVPKNNGEIRVCINPKRTVNPYLTDDHYPLPRINDLFAQIGGHEYYSLIDLKGAYTQLELTKESRHLVTISTHKGLYQYNRLPFDGKKNVLADFASRFPLNNEISSQDVDEANKIGINALIDDKGEKLRVKKDDIQEKNKIPKHREFQLNEYAYVQDPNGIARKKCKVIGKEGLLKYLIEFDGKQRYAHANQLVKLYQNDIAYGNTAKLKTNTYTQNNQNHSETAIQHNLNEKPKDKGLRDSNPELGGGCRVCDILTLFSISVSHLSCFTPYLTDITTIHGHPK</sequence>
<evidence type="ECO:0000313" key="2">
    <source>
        <dbReference type="EMBL" id="SSX20896.1"/>
    </source>
</evidence>
<proteinExistence type="predicted"/>
<name>A0A336K6A1_CULSO</name>
<dbReference type="InterPro" id="IPR050951">
    <property type="entry name" value="Retrovirus_Pol_polyprotein"/>
</dbReference>
<dbReference type="PANTHER" id="PTHR37984:SF5">
    <property type="entry name" value="PROTEIN NYNRIN-LIKE"/>
    <property type="match status" value="1"/>
</dbReference>
<dbReference type="SUPFAM" id="SSF56672">
    <property type="entry name" value="DNA/RNA polymerases"/>
    <property type="match status" value="1"/>
</dbReference>
<dbReference type="EMBL" id="UFQS01000147">
    <property type="protein sequence ID" value="SSX00516.1"/>
    <property type="molecule type" value="Genomic_DNA"/>
</dbReference>
<dbReference type="VEuPathDB" id="VectorBase:CSON002827"/>
<evidence type="ECO:0000313" key="1">
    <source>
        <dbReference type="EMBL" id="SSX00516.1"/>
    </source>
</evidence>
<dbReference type="PANTHER" id="PTHR37984">
    <property type="entry name" value="PROTEIN CBG26694"/>
    <property type="match status" value="1"/>
</dbReference>
<protein>
    <submittedName>
        <fullName evidence="1">CSON002827 protein</fullName>
    </submittedName>
</protein>
<dbReference type="EMBL" id="UFQT01000147">
    <property type="protein sequence ID" value="SSX20896.1"/>
    <property type="molecule type" value="Genomic_DNA"/>
</dbReference>
<dbReference type="InterPro" id="IPR043502">
    <property type="entry name" value="DNA/RNA_pol_sf"/>
</dbReference>
<reference evidence="1" key="1">
    <citation type="submission" date="2018-04" db="EMBL/GenBank/DDBJ databases">
        <authorList>
            <person name="Go L.Y."/>
            <person name="Mitchell J.A."/>
        </authorList>
    </citation>
    <scope>NUCLEOTIDE SEQUENCE</scope>
    <source>
        <tissue evidence="1">Whole organism</tissue>
    </source>
</reference>